<dbReference type="EMBL" id="JACGCI010000079">
    <property type="protein sequence ID" value="KAF6747678.1"/>
    <property type="molecule type" value="Genomic_DNA"/>
</dbReference>
<reference evidence="2 3" key="1">
    <citation type="submission" date="2020-07" db="EMBL/GenBank/DDBJ databases">
        <title>Comparative genomics of pyrophilous fungi reveals a link between fire events and developmental genes.</title>
        <authorList>
            <consortium name="DOE Joint Genome Institute"/>
            <person name="Steindorff A.S."/>
            <person name="Carver A."/>
            <person name="Calhoun S."/>
            <person name="Stillman K."/>
            <person name="Liu H."/>
            <person name="Lipzen A."/>
            <person name="Pangilinan J."/>
            <person name="Labutti K."/>
            <person name="Bruns T.D."/>
            <person name="Grigoriev I.V."/>
        </authorList>
    </citation>
    <scope>NUCLEOTIDE SEQUENCE [LARGE SCALE GENOMIC DNA]</scope>
    <source>
        <strain evidence="2 3">CBS 144469</strain>
    </source>
</reference>
<name>A0A8H6LXI9_9AGAR</name>
<protein>
    <submittedName>
        <fullName evidence="2">Uncharacterized protein</fullName>
    </submittedName>
</protein>
<evidence type="ECO:0000313" key="3">
    <source>
        <dbReference type="Proteomes" id="UP000521943"/>
    </source>
</evidence>
<accession>A0A8H6LXI9</accession>
<feature type="region of interest" description="Disordered" evidence="1">
    <location>
        <begin position="20"/>
        <end position="74"/>
    </location>
</feature>
<evidence type="ECO:0000256" key="1">
    <source>
        <dbReference type="SAM" id="MobiDB-lite"/>
    </source>
</evidence>
<dbReference type="OrthoDB" id="2668396at2759"/>
<feature type="compositionally biased region" description="Low complexity" evidence="1">
    <location>
        <begin position="31"/>
        <end position="52"/>
    </location>
</feature>
<feature type="region of interest" description="Disordered" evidence="1">
    <location>
        <begin position="138"/>
        <end position="209"/>
    </location>
</feature>
<feature type="compositionally biased region" description="Polar residues" evidence="1">
    <location>
        <begin position="20"/>
        <end position="30"/>
    </location>
</feature>
<feature type="compositionally biased region" description="Low complexity" evidence="1">
    <location>
        <begin position="138"/>
        <end position="151"/>
    </location>
</feature>
<comment type="caution">
    <text evidence="2">The sequence shown here is derived from an EMBL/GenBank/DDBJ whole genome shotgun (WGS) entry which is preliminary data.</text>
</comment>
<proteinExistence type="predicted"/>
<dbReference type="AlphaFoldDB" id="A0A8H6LXI9"/>
<sequence length="340" mass="35748">MAASSSSHYIRTIHTSFTAAHSHSNPWARTSSAAPSFSLSPSSFAPAQQQQQHHQKYLAHPQAHGGLPASGAGGRRRAYAFRVAPQPQRPGTSYKFDPFADEPTAPVPSIAHLASLSAPPTPRLAAASLPPPVAPYPHYAHAPPHPAQRARQSGAGFHAGVQQRRGGRPHRGTLALARRGRRRRTDPQPRSGAPPPPPSPSTTTSPIPRGRALNYEFEEYDYDSTNGGHGGLIVTGLRRPSPSLSSAAHGPAPVRESGIAPRAQAMQPVRAAVRTPSPPAAPAPGPRGLNDKDAKAKLVAGILLNRIHAGGRRGRMVPSPVGGKRVYVPSGLSRVVACEA</sequence>
<gene>
    <name evidence="2" type="ORF">DFP72DRAFT_1050052</name>
</gene>
<organism evidence="2 3">
    <name type="scientific">Ephemerocybe angulata</name>
    <dbReference type="NCBI Taxonomy" id="980116"/>
    <lineage>
        <taxon>Eukaryota</taxon>
        <taxon>Fungi</taxon>
        <taxon>Dikarya</taxon>
        <taxon>Basidiomycota</taxon>
        <taxon>Agaricomycotina</taxon>
        <taxon>Agaricomycetes</taxon>
        <taxon>Agaricomycetidae</taxon>
        <taxon>Agaricales</taxon>
        <taxon>Agaricineae</taxon>
        <taxon>Psathyrellaceae</taxon>
        <taxon>Ephemerocybe</taxon>
    </lineage>
</organism>
<dbReference type="Proteomes" id="UP000521943">
    <property type="component" value="Unassembled WGS sequence"/>
</dbReference>
<keyword evidence="3" id="KW-1185">Reference proteome</keyword>
<evidence type="ECO:0000313" key="2">
    <source>
        <dbReference type="EMBL" id="KAF6747678.1"/>
    </source>
</evidence>